<gene>
    <name evidence="1" type="ORF">J3Q64DRAFT_1278276</name>
</gene>
<protein>
    <submittedName>
        <fullName evidence="1">Uncharacterized protein</fullName>
    </submittedName>
</protein>
<evidence type="ECO:0000313" key="1">
    <source>
        <dbReference type="EMBL" id="KAL0078631.1"/>
    </source>
</evidence>
<proteinExistence type="predicted"/>
<sequence>MAFVKVLRKEKAKRRLKVQKKYTDKGRKPNSGSHLGALDLKHETAHSFRKLLVRQIYFLFVHKIDFYFCTKNFRKNIYRCIAYDNGFSEGSEVNRIRRKNTCRLSLALHNVTKPWRILDSSCRNRLLVALYFVSSTSSNYSFVLGLYRNVVMLRHEGSEWAEAHSSAQSGDWQELTGSEKSRESGAEWPSHFYGISRLERCLWTRDCVCH</sequence>
<evidence type="ECO:0000313" key="2">
    <source>
        <dbReference type="Proteomes" id="UP001448207"/>
    </source>
</evidence>
<reference evidence="1 2" key="1">
    <citation type="submission" date="2024-04" db="EMBL/GenBank/DDBJ databases">
        <title>Symmetric and asymmetric DNA N6-adenine methylation regulates different biological responses in Mucorales.</title>
        <authorList>
            <consortium name="Lawrence Berkeley National Laboratory"/>
            <person name="Lax C."/>
            <person name="Mondo S.J."/>
            <person name="Osorio-Concepcion M."/>
            <person name="Muszewska A."/>
            <person name="Corrochano-Luque M."/>
            <person name="Gutierrez G."/>
            <person name="Riley R."/>
            <person name="Lipzen A."/>
            <person name="Guo J."/>
            <person name="Hundley H."/>
            <person name="Amirebrahimi M."/>
            <person name="Ng V."/>
            <person name="Lorenzo-Gutierrez D."/>
            <person name="Binder U."/>
            <person name="Yang J."/>
            <person name="Song Y."/>
            <person name="Canovas D."/>
            <person name="Navarro E."/>
            <person name="Freitag M."/>
            <person name="Gabaldon T."/>
            <person name="Grigoriev I.V."/>
            <person name="Corrochano L.M."/>
            <person name="Nicolas F.E."/>
            <person name="Garre V."/>
        </authorList>
    </citation>
    <scope>NUCLEOTIDE SEQUENCE [LARGE SCALE GENOMIC DNA]</scope>
    <source>
        <strain evidence="1 2">L51</strain>
    </source>
</reference>
<comment type="caution">
    <text evidence="1">The sequence shown here is derived from an EMBL/GenBank/DDBJ whole genome shotgun (WGS) entry which is preliminary data.</text>
</comment>
<dbReference type="Proteomes" id="UP001448207">
    <property type="component" value="Unassembled WGS sequence"/>
</dbReference>
<dbReference type="EMBL" id="JBCLYO010000024">
    <property type="protein sequence ID" value="KAL0078631.1"/>
    <property type="molecule type" value="Genomic_DNA"/>
</dbReference>
<name>A0ABR3ANF8_PHYBL</name>
<organism evidence="1 2">
    <name type="scientific">Phycomyces blakesleeanus</name>
    <dbReference type="NCBI Taxonomy" id="4837"/>
    <lineage>
        <taxon>Eukaryota</taxon>
        <taxon>Fungi</taxon>
        <taxon>Fungi incertae sedis</taxon>
        <taxon>Mucoromycota</taxon>
        <taxon>Mucoromycotina</taxon>
        <taxon>Mucoromycetes</taxon>
        <taxon>Mucorales</taxon>
        <taxon>Phycomycetaceae</taxon>
        <taxon>Phycomyces</taxon>
    </lineage>
</organism>
<accession>A0ABR3ANF8</accession>
<keyword evidence="2" id="KW-1185">Reference proteome</keyword>